<dbReference type="InterPro" id="IPR004027">
    <property type="entry name" value="SEC_C_motif"/>
</dbReference>
<name>A0A3B0Y607_9ZZZZ</name>
<sequence length="332" mass="37201">MIESSLAQTGYENYYQMLSDKIRMEAYRTAIFKTVKSGDIVVDMGAGTGLLGIWALQAGASKVYAIEKTDAINLAREIAKANNYLHKIEFINKNSMDVELPEKAHVLISETLGSFGVDENTIQFTQDARQRFLLDGGTLIPQSIEVFVAALNDRQVYNKVDFWRHIPDIDFSPAFELFSRKIMVESVNNRGLLSAPVSMGCIDLTKDMDVSFGARKYMKIEKAGTIHGVAGWFHTVLCDGIEINTAPNSPITHWKQAFFPFREAIDVIKGDVLDWSVSVGGKNANSDDTRIAYEYRCTQLKNETQQQAKFDIGRNDKCPCGSGRKYKKCCMN</sequence>
<dbReference type="Pfam" id="PF22528">
    <property type="entry name" value="PRMT_C"/>
    <property type="match status" value="1"/>
</dbReference>
<dbReference type="InterPro" id="IPR029063">
    <property type="entry name" value="SAM-dependent_MTases_sf"/>
</dbReference>
<evidence type="ECO:0000256" key="2">
    <source>
        <dbReference type="ARBA" id="ARBA00022679"/>
    </source>
</evidence>
<organism evidence="6">
    <name type="scientific">hydrothermal vent metagenome</name>
    <dbReference type="NCBI Taxonomy" id="652676"/>
    <lineage>
        <taxon>unclassified sequences</taxon>
        <taxon>metagenomes</taxon>
        <taxon>ecological metagenomes</taxon>
    </lineage>
</organism>
<evidence type="ECO:0000313" key="6">
    <source>
        <dbReference type="EMBL" id="VAW69589.1"/>
    </source>
</evidence>
<proteinExistence type="predicted"/>
<dbReference type="GO" id="GO:0016274">
    <property type="term" value="F:protein-arginine N-methyltransferase activity"/>
    <property type="evidence" value="ECO:0007669"/>
    <property type="project" value="InterPro"/>
</dbReference>
<evidence type="ECO:0000259" key="4">
    <source>
        <dbReference type="Pfam" id="PF02475"/>
    </source>
</evidence>
<dbReference type="PROSITE" id="PS51678">
    <property type="entry name" value="SAM_MT_PRMT"/>
    <property type="match status" value="1"/>
</dbReference>
<evidence type="ECO:0000259" key="5">
    <source>
        <dbReference type="Pfam" id="PF22528"/>
    </source>
</evidence>
<dbReference type="SUPFAM" id="SSF103642">
    <property type="entry name" value="Sec-C motif"/>
    <property type="match status" value="1"/>
</dbReference>
<protein>
    <recommendedName>
        <fullName evidence="7">Protein arginine N-methyltransferase 1</fullName>
    </recommendedName>
</protein>
<feature type="domain" description="Protein arginine N-methyltransferase" evidence="5">
    <location>
        <begin position="145"/>
        <end position="297"/>
    </location>
</feature>
<keyword evidence="3" id="KW-0949">S-adenosyl-L-methionine</keyword>
<dbReference type="GO" id="GO:0032259">
    <property type="term" value="P:methylation"/>
    <property type="evidence" value="ECO:0007669"/>
    <property type="project" value="UniProtKB-KW"/>
</dbReference>
<keyword evidence="1" id="KW-0489">Methyltransferase</keyword>
<dbReference type="AlphaFoldDB" id="A0A3B0Y607"/>
<gene>
    <name evidence="6" type="ORF">MNBD_GAMMA09-2541</name>
</gene>
<dbReference type="Pfam" id="PF02810">
    <property type="entry name" value="SEC-C"/>
    <property type="match status" value="1"/>
</dbReference>
<dbReference type="SUPFAM" id="SSF53335">
    <property type="entry name" value="S-adenosyl-L-methionine-dependent methyltransferases"/>
    <property type="match status" value="1"/>
</dbReference>
<dbReference type="Gene3D" id="3.40.50.150">
    <property type="entry name" value="Vaccinia Virus protein VP39"/>
    <property type="match status" value="1"/>
</dbReference>
<keyword evidence="2" id="KW-0808">Transferase</keyword>
<dbReference type="EMBL" id="UOFI01000168">
    <property type="protein sequence ID" value="VAW69589.1"/>
    <property type="molecule type" value="Genomic_DNA"/>
</dbReference>
<evidence type="ECO:0008006" key="7">
    <source>
        <dbReference type="Google" id="ProtNLM"/>
    </source>
</evidence>
<dbReference type="InterPro" id="IPR055135">
    <property type="entry name" value="PRMT_dom"/>
</dbReference>
<reference evidence="6" key="1">
    <citation type="submission" date="2018-06" db="EMBL/GenBank/DDBJ databases">
        <authorList>
            <person name="Zhirakovskaya E."/>
        </authorList>
    </citation>
    <scope>NUCLEOTIDE SEQUENCE</scope>
</reference>
<dbReference type="PANTHER" id="PTHR11006:SF4">
    <property type="entry name" value="PROTEIN ARGININE N-METHYLTRANSFERASE 7"/>
    <property type="match status" value="1"/>
</dbReference>
<feature type="domain" description="TRM5/TYW2-like methyltransferase" evidence="4">
    <location>
        <begin position="25"/>
        <end position="109"/>
    </location>
</feature>
<dbReference type="Gene3D" id="2.70.160.11">
    <property type="entry name" value="Hnrnp arginine n-methyltransferase1"/>
    <property type="match status" value="1"/>
</dbReference>
<dbReference type="InterPro" id="IPR056743">
    <property type="entry name" value="TRM5-TYW2-like_MTfase"/>
</dbReference>
<dbReference type="CDD" id="cd02440">
    <property type="entry name" value="AdoMet_MTases"/>
    <property type="match status" value="1"/>
</dbReference>
<evidence type="ECO:0000256" key="3">
    <source>
        <dbReference type="ARBA" id="ARBA00022691"/>
    </source>
</evidence>
<dbReference type="PANTHER" id="PTHR11006">
    <property type="entry name" value="PROTEIN ARGININE N-METHYLTRANSFERASE"/>
    <property type="match status" value="1"/>
</dbReference>
<dbReference type="GO" id="GO:0042054">
    <property type="term" value="F:histone methyltransferase activity"/>
    <property type="evidence" value="ECO:0007669"/>
    <property type="project" value="TreeGrafter"/>
</dbReference>
<dbReference type="InterPro" id="IPR025799">
    <property type="entry name" value="Arg_MeTrfase"/>
</dbReference>
<dbReference type="Pfam" id="PF02475">
    <property type="entry name" value="TRM5-TYW2_MTfase"/>
    <property type="match status" value="1"/>
</dbReference>
<evidence type="ECO:0000256" key="1">
    <source>
        <dbReference type="ARBA" id="ARBA00022603"/>
    </source>
</evidence>
<accession>A0A3B0Y607</accession>